<proteinExistence type="predicted"/>
<dbReference type="SUPFAM" id="SSF56399">
    <property type="entry name" value="ADP-ribosylation"/>
    <property type="match status" value="1"/>
</dbReference>
<accession>A0A8S3JYE5</accession>
<name>A0A8S3JYE5_9BILA</name>
<dbReference type="AlphaFoldDB" id="A0A8S3JYE5"/>
<organism evidence="1 2">
    <name type="scientific">Rotaria magnacalcarata</name>
    <dbReference type="NCBI Taxonomy" id="392030"/>
    <lineage>
        <taxon>Eukaryota</taxon>
        <taxon>Metazoa</taxon>
        <taxon>Spiralia</taxon>
        <taxon>Gnathifera</taxon>
        <taxon>Rotifera</taxon>
        <taxon>Eurotatoria</taxon>
        <taxon>Bdelloidea</taxon>
        <taxon>Philodinida</taxon>
        <taxon>Philodinidae</taxon>
        <taxon>Rotaria</taxon>
    </lineage>
</organism>
<evidence type="ECO:0000313" key="2">
    <source>
        <dbReference type="Proteomes" id="UP000676336"/>
    </source>
</evidence>
<reference evidence="1" key="1">
    <citation type="submission" date="2021-02" db="EMBL/GenBank/DDBJ databases">
        <authorList>
            <person name="Nowell W R."/>
        </authorList>
    </citation>
    <scope>NUCLEOTIDE SEQUENCE</scope>
</reference>
<dbReference type="Proteomes" id="UP000676336">
    <property type="component" value="Unassembled WGS sequence"/>
</dbReference>
<feature type="non-terminal residue" evidence="1">
    <location>
        <position position="143"/>
    </location>
</feature>
<dbReference type="EMBL" id="CAJOBI010355958">
    <property type="protein sequence ID" value="CAF5223878.1"/>
    <property type="molecule type" value="Genomic_DNA"/>
</dbReference>
<sequence>MVAPGEQNINELPSSYMYTMLFKEIALEIDEDDGNSVNNLIAFCRNKGAPESELRQFQHGYQQKSPIWCYSQEIFLYGMLNCALRSLDMETMAKMGFFIRKLHQQLRQLHEKQARSFMKQFIVYRGQGLPQDDFENLVDTKGG</sequence>
<protein>
    <submittedName>
        <fullName evidence="1">Uncharacterized protein</fullName>
    </submittedName>
</protein>
<comment type="caution">
    <text evidence="1">The sequence shown here is derived from an EMBL/GenBank/DDBJ whole genome shotgun (WGS) entry which is preliminary data.</text>
</comment>
<gene>
    <name evidence="1" type="ORF">SMN809_LOCUS83531</name>
</gene>
<evidence type="ECO:0000313" key="1">
    <source>
        <dbReference type="EMBL" id="CAF5223878.1"/>
    </source>
</evidence>